<keyword evidence="7" id="KW-0325">Glycoprotein</keyword>
<protein>
    <recommendedName>
        <fullName evidence="12">Ionotropic glutamate receptor C-terminal domain-containing protein</fullName>
    </recommendedName>
</protein>
<evidence type="ECO:0000256" key="2">
    <source>
        <dbReference type="ARBA" id="ARBA00022475"/>
    </source>
</evidence>
<feature type="transmembrane region" description="Helical" evidence="8">
    <location>
        <begin position="321"/>
        <end position="344"/>
    </location>
</feature>
<sequence>MSWWCSAVISFLTLHYMGLTPMAVDIMDSNFYPRQVENMLHTMLQGIEQERAIDSLLLLQQSFHEDVMGQTFYAFPRPRVIVTRNETFSFYQKFNTEMLTVLVTQGHLNRDLVELAAAILYKRRQTRILALAWDIQDKENFKKDFLEACHAYKMTNVLLKFLYLHEQPTAVYYSLRPYPSYHWELQSMHGNQGSYYPQHWRNFQNASLITYTGQEPPLALVFVDDRGAMRIEGYVASFVLAFAHIFNASLAMYKPLVLGKVIPNSNVNQLAIEGKLDIPMVWSSLLINENIEHNSDYYDLINVLIAVPCAVRMDIREVFGILLNGNFFGCIFLSSLCLSIMHAFVDYAFDGLLNRLNFILNHSILPGVLGQSYVSRHTPWRVLKILYLLVSFVGLNIATQFSANISTLFTQLPHHRQIVTLKDLNKSPLKILVDEIYGDEIKEKFPLLGKSMVTVKNPSERLELIDRFNTSYGYMTSPSAWEFNSRRQQFYSQKIFCLMNDASFEGMFHHSITLPPNSPLREAINYLLPVVREVGLMKAWMDRTFYEMVKLKKISLRDNYPEENRRVLAADDFFWIWMLVVIGQAIATVAFGLELLWHFGRENEKSLK</sequence>
<evidence type="ECO:0000256" key="7">
    <source>
        <dbReference type="ARBA" id="ARBA00023180"/>
    </source>
</evidence>
<dbReference type="EnsemblMetazoa" id="SCAU013099-RA">
    <property type="protein sequence ID" value="SCAU013099-PA"/>
    <property type="gene ID" value="SCAU013099"/>
</dbReference>
<dbReference type="VEuPathDB" id="VectorBase:SCAU013099"/>
<evidence type="ECO:0000256" key="8">
    <source>
        <dbReference type="SAM" id="Phobius"/>
    </source>
</evidence>
<feature type="transmembrane region" description="Helical" evidence="8">
    <location>
        <begin position="386"/>
        <end position="409"/>
    </location>
</feature>
<name>A0A1I8Q1W8_STOCA</name>
<evidence type="ECO:0000256" key="9">
    <source>
        <dbReference type="SAM" id="SignalP"/>
    </source>
</evidence>
<dbReference type="InterPro" id="IPR052192">
    <property type="entry name" value="Insect_Ionotropic_Sensory_Rcpt"/>
</dbReference>
<keyword evidence="2" id="KW-1003">Cell membrane</keyword>
<evidence type="ECO:0000313" key="11">
    <source>
        <dbReference type="Proteomes" id="UP000095300"/>
    </source>
</evidence>
<evidence type="ECO:0000256" key="3">
    <source>
        <dbReference type="ARBA" id="ARBA00022692"/>
    </source>
</evidence>
<dbReference type="GO" id="GO:0005886">
    <property type="term" value="C:plasma membrane"/>
    <property type="evidence" value="ECO:0007669"/>
    <property type="project" value="UniProtKB-SubCell"/>
</dbReference>
<dbReference type="SUPFAM" id="SSF53850">
    <property type="entry name" value="Periplasmic binding protein-like II"/>
    <property type="match status" value="1"/>
</dbReference>
<accession>A0A1I8Q1W8</accession>
<evidence type="ECO:0000256" key="5">
    <source>
        <dbReference type="ARBA" id="ARBA00023136"/>
    </source>
</evidence>
<evidence type="ECO:0000313" key="10">
    <source>
        <dbReference type="EnsemblMetazoa" id="SCAU013099-PA"/>
    </source>
</evidence>
<keyword evidence="11" id="KW-1185">Reference proteome</keyword>
<feature type="chain" id="PRO_5016178090" description="Ionotropic glutamate receptor C-terminal domain-containing protein" evidence="9">
    <location>
        <begin position="20"/>
        <end position="608"/>
    </location>
</feature>
<feature type="transmembrane region" description="Helical" evidence="8">
    <location>
        <begin position="574"/>
        <end position="599"/>
    </location>
</feature>
<dbReference type="AlphaFoldDB" id="A0A1I8Q1W8"/>
<evidence type="ECO:0000256" key="4">
    <source>
        <dbReference type="ARBA" id="ARBA00022989"/>
    </source>
</evidence>
<dbReference type="PANTHER" id="PTHR42643:SF41">
    <property type="entry name" value="IONOTROPIC RECEPTOR 20A-RELATED"/>
    <property type="match status" value="1"/>
</dbReference>
<keyword evidence="9" id="KW-0732">Signal</keyword>
<feature type="signal peptide" evidence="9">
    <location>
        <begin position="1"/>
        <end position="19"/>
    </location>
</feature>
<organism evidence="10 11">
    <name type="scientific">Stomoxys calcitrans</name>
    <name type="common">Stable fly</name>
    <name type="synonym">Conops calcitrans</name>
    <dbReference type="NCBI Taxonomy" id="35570"/>
    <lineage>
        <taxon>Eukaryota</taxon>
        <taxon>Metazoa</taxon>
        <taxon>Ecdysozoa</taxon>
        <taxon>Arthropoda</taxon>
        <taxon>Hexapoda</taxon>
        <taxon>Insecta</taxon>
        <taxon>Pterygota</taxon>
        <taxon>Neoptera</taxon>
        <taxon>Endopterygota</taxon>
        <taxon>Diptera</taxon>
        <taxon>Brachycera</taxon>
        <taxon>Muscomorpha</taxon>
        <taxon>Muscoidea</taxon>
        <taxon>Muscidae</taxon>
        <taxon>Stomoxys</taxon>
    </lineage>
</organism>
<keyword evidence="4 8" id="KW-1133">Transmembrane helix</keyword>
<comment type="subcellular location">
    <subcellularLocation>
        <location evidence="1">Cell membrane</location>
        <topology evidence="1">Multi-pass membrane protein</topology>
    </subcellularLocation>
</comment>
<keyword evidence="3 8" id="KW-0812">Transmembrane</keyword>
<keyword evidence="5 8" id="KW-0472">Membrane</keyword>
<dbReference type="Proteomes" id="UP000095300">
    <property type="component" value="Unassembled WGS sequence"/>
</dbReference>
<proteinExistence type="predicted"/>
<feature type="transmembrane region" description="Helical" evidence="8">
    <location>
        <begin position="234"/>
        <end position="253"/>
    </location>
</feature>
<keyword evidence="6" id="KW-0675">Receptor</keyword>
<reference evidence="10" key="1">
    <citation type="submission" date="2020-05" db="UniProtKB">
        <authorList>
            <consortium name="EnsemblMetazoa"/>
        </authorList>
    </citation>
    <scope>IDENTIFICATION</scope>
    <source>
        <strain evidence="10">USDA</strain>
    </source>
</reference>
<dbReference type="PANTHER" id="PTHR42643">
    <property type="entry name" value="IONOTROPIC RECEPTOR 20A-RELATED"/>
    <property type="match status" value="1"/>
</dbReference>
<evidence type="ECO:0000256" key="1">
    <source>
        <dbReference type="ARBA" id="ARBA00004651"/>
    </source>
</evidence>
<evidence type="ECO:0008006" key="12">
    <source>
        <dbReference type="Google" id="ProtNLM"/>
    </source>
</evidence>
<evidence type="ECO:0000256" key="6">
    <source>
        <dbReference type="ARBA" id="ARBA00023170"/>
    </source>
</evidence>